<keyword evidence="6" id="KW-0496">Mitochondrion</keyword>
<protein>
    <recommendedName>
        <fullName evidence="8">Nephrocystin 3-like N-terminal domain-containing protein</fullName>
    </recommendedName>
</protein>
<dbReference type="SUPFAM" id="SSF53474">
    <property type="entry name" value="alpha/beta-Hydrolases"/>
    <property type="match status" value="1"/>
</dbReference>
<dbReference type="InterPro" id="IPR056884">
    <property type="entry name" value="NPHP3-like_N"/>
</dbReference>
<evidence type="ECO:0000256" key="5">
    <source>
        <dbReference type="ARBA" id="ARBA00022824"/>
    </source>
</evidence>
<evidence type="ECO:0000259" key="8">
    <source>
        <dbReference type="Pfam" id="PF24883"/>
    </source>
</evidence>
<dbReference type="InParanoid" id="A0A0C3CNT5"/>
<dbReference type="Proteomes" id="UP000054321">
    <property type="component" value="Unassembled WGS sequence"/>
</dbReference>
<name>A0A0C3CNT5_OIDMZ</name>
<dbReference type="InterPro" id="IPR029058">
    <property type="entry name" value="AB_hydrolase_fold"/>
</dbReference>
<keyword evidence="4" id="KW-0677">Repeat</keyword>
<dbReference type="GO" id="GO:0016020">
    <property type="term" value="C:membrane"/>
    <property type="evidence" value="ECO:0007669"/>
    <property type="project" value="UniProtKB-SubCell"/>
</dbReference>
<accession>A0A0C3CNT5</accession>
<dbReference type="GO" id="GO:0005739">
    <property type="term" value="C:mitochondrion"/>
    <property type="evidence" value="ECO:0007669"/>
    <property type="project" value="UniProtKB-SubCell"/>
</dbReference>
<keyword evidence="5" id="KW-0256">Endoplasmic reticulum</keyword>
<feature type="domain" description="Nephrocystin 3-like N-terminal" evidence="8">
    <location>
        <begin position="456"/>
        <end position="541"/>
    </location>
</feature>
<dbReference type="AlphaFoldDB" id="A0A0C3CNT5"/>
<keyword evidence="7" id="KW-0472">Membrane</keyword>
<sequence>MGNSNATNSYLETFAAPTLDHKKTYRIRGIPLEYKKIHVEQLLLSVLKLDGAQDAVQVKSLAMSPNHKTKMATVDFRTLPAGLSSSSNEWHFDIPDSYAENNGGEDDSDIIPKQPGITIDTHFKGITVLLSFKNVSQHKIDCIAISGLGGHAFGSFKERAESHMWLRDSLPSDLPNARIILYGYDTQLHGSHTFQDLEALASTLRSDLQTLAPRDPSNAESPTTPLIFIAHSLGGLLVKEAIIQMKRDKNHLALLDSVYGALFFGVPNQGMEIASLVPIVKDQPNRALLYSLGKESQILRNQSREFPKAFDSRDSEIFCFYETEMSPTAVLRGTEWKMKGPFSILVDSSSAKHGRPWENEAHHCLALKRNHSELIKFSRNDEDYGRVLTELKRMASAAIAIANQKSSIEADMPIMVRSAIDSVGMDLILPMLSVVDQGRHKSTIPCLDHDRPEFYWVFRNLDFKQWNNPRCSQVLWLSGPPERNIDRVSAYIVDLEKKTALKTEHIVLYFFCSSVSTNESIIDIFFHTLLYEIVRYLPMNEKRAVVKSFLLTLYEQAFKTATSPSWKTRQLKEEDPPNEKIKKLLKAPTNQLCAALEAALGYLHKREISIIVDGLDKKKIEFIMGVRAFVKCLQQRTPKAKILLTSGAQAEIKEVLSEFPCIEYDKERKG</sequence>
<dbReference type="GO" id="GO:0005783">
    <property type="term" value="C:endoplasmic reticulum"/>
    <property type="evidence" value="ECO:0007669"/>
    <property type="project" value="UniProtKB-SubCell"/>
</dbReference>
<dbReference type="HOGENOM" id="CLU_409974_0_0_1"/>
<evidence type="ECO:0000256" key="6">
    <source>
        <dbReference type="ARBA" id="ARBA00023128"/>
    </source>
</evidence>
<dbReference type="PANTHER" id="PTHR48182:SF2">
    <property type="entry name" value="PROTEIN SERAC1"/>
    <property type="match status" value="1"/>
</dbReference>
<dbReference type="Gene3D" id="3.40.50.1820">
    <property type="entry name" value="alpha/beta hydrolase"/>
    <property type="match status" value="1"/>
</dbReference>
<evidence type="ECO:0000256" key="3">
    <source>
        <dbReference type="ARBA" id="ARBA00004370"/>
    </source>
</evidence>
<reference evidence="9 10" key="1">
    <citation type="submission" date="2014-04" db="EMBL/GenBank/DDBJ databases">
        <authorList>
            <consortium name="DOE Joint Genome Institute"/>
            <person name="Kuo A."/>
            <person name="Martino E."/>
            <person name="Perotto S."/>
            <person name="Kohler A."/>
            <person name="Nagy L.G."/>
            <person name="Floudas D."/>
            <person name="Copeland A."/>
            <person name="Barry K.W."/>
            <person name="Cichocki N."/>
            <person name="Veneault-Fourrey C."/>
            <person name="LaButti K."/>
            <person name="Lindquist E.A."/>
            <person name="Lipzen A."/>
            <person name="Lundell T."/>
            <person name="Morin E."/>
            <person name="Murat C."/>
            <person name="Sun H."/>
            <person name="Tunlid A."/>
            <person name="Henrissat B."/>
            <person name="Grigoriev I.V."/>
            <person name="Hibbett D.S."/>
            <person name="Martin F."/>
            <person name="Nordberg H.P."/>
            <person name="Cantor M.N."/>
            <person name="Hua S.X."/>
        </authorList>
    </citation>
    <scope>NUCLEOTIDE SEQUENCE [LARGE SCALE GENOMIC DNA]</scope>
    <source>
        <strain evidence="9 10">Zn</strain>
    </source>
</reference>
<reference evidence="10" key="2">
    <citation type="submission" date="2015-01" db="EMBL/GenBank/DDBJ databases">
        <title>Evolutionary Origins and Diversification of the Mycorrhizal Mutualists.</title>
        <authorList>
            <consortium name="DOE Joint Genome Institute"/>
            <consortium name="Mycorrhizal Genomics Consortium"/>
            <person name="Kohler A."/>
            <person name="Kuo A."/>
            <person name="Nagy L.G."/>
            <person name="Floudas D."/>
            <person name="Copeland A."/>
            <person name="Barry K.W."/>
            <person name="Cichocki N."/>
            <person name="Veneault-Fourrey C."/>
            <person name="LaButti K."/>
            <person name="Lindquist E.A."/>
            <person name="Lipzen A."/>
            <person name="Lundell T."/>
            <person name="Morin E."/>
            <person name="Murat C."/>
            <person name="Riley R."/>
            <person name="Ohm R."/>
            <person name="Sun H."/>
            <person name="Tunlid A."/>
            <person name="Henrissat B."/>
            <person name="Grigoriev I.V."/>
            <person name="Hibbett D.S."/>
            <person name="Martin F."/>
        </authorList>
    </citation>
    <scope>NUCLEOTIDE SEQUENCE [LARGE SCALE GENOMIC DNA]</scope>
    <source>
        <strain evidence="10">Zn</strain>
    </source>
</reference>
<evidence type="ECO:0000256" key="7">
    <source>
        <dbReference type="ARBA" id="ARBA00023136"/>
    </source>
</evidence>
<dbReference type="PANTHER" id="PTHR48182">
    <property type="entry name" value="PROTEIN SERAC1"/>
    <property type="match status" value="1"/>
</dbReference>
<evidence type="ECO:0000256" key="1">
    <source>
        <dbReference type="ARBA" id="ARBA00004173"/>
    </source>
</evidence>
<organism evidence="9 10">
    <name type="scientific">Oidiodendron maius (strain Zn)</name>
    <dbReference type="NCBI Taxonomy" id="913774"/>
    <lineage>
        <taxon>Eukaryota</taxon>
        <taxon>Fungi</taxon>
        <taxon>Dikarya</taxon>
        <taxon>Ascomycota</taxon>
        <taxon>Pezizomycotina</taxon>
        <taxon>Leotiomycetes</taxon>
        <taxon>Leotiomycetes incertae sedis</taxon>
        <taxon>Myxotrichaceae</taxon>
        <taxon>Oidiodendron</taxon>
    </lineage>
</organism>
<evidence type="ECO:0000313" key="9">
    <source>
        <dbReference type="EMBL" id="KIN00644.1"/>
    </source>
</evidence>
<evidence type="ECO:0000313" key="10">
    <source>
        <dbReference type="Proteomes" id="UP000054321"/>
    </source>
</evidence>
<keyword evidence="10" id="KW-1185">Reference proteome</keyword>
<dbReference type="EMBL" id="KN832877">
    <property type="protein sequence ID" value="KIN00644.1"/>
    <property type="molecule type" value="Genomic_DNA"/>
</dbReference>
<evidence type="ECO:0000256" key="4">
    <source>
        <dbReference type="ARBA" id="ARBA00022737"/>
    </source>
</evidence>
<dbReference type="InterPro" id="IPR052374">
    <property type="entry name" value="SERAC1"/>
</dbReference>
<proteinExistence type="predicted"/>
<comment type="subcellular location">
    <subcellularLocation>
        <location evidence="2">Endoplasmic reticulum</location>
    </subcellularLocation>
    <subcellularLocation>
        <location evidence="3">Membrane</location>
    </subcellularLocation>
    <subcellularLocation>
        <location evidence="1">Mitochondrion</location>
    </subcellularLocation>
</comment>
<evidence type="ECO:0000256" key="2">
    <source>
        <dbReference type="ARBA" id="ARBA00004240"/>
    </source>
</evidence>
<gene>
    <name evidence="9" type="ORF">OIDMADRAFT_146056</name>
</gene>
<dbReference type="Pfam" id="PF24883">
    <property type="entry name" value="NPHP3_N"/>
    <property type="match status" value="1"/>
</dbReference>
<dbReference type="OrthoDB" id="5086500at2759"/>